<dbReference type="PIRSF" id="PIRSF036893">
    <property type="entry name" value="Lipocalin_ApoD"/>
    <property type="match status" value="1"/>
</dbReference>
<keyword evidence="16" id="KW-1185">Reference proteome</keyword>
<dbReference type="EMBL" id="MTYJ01000160">
    <property type="protein sequence ID" value="OQV11848.1"/>
    <property type="molecule type" value="Genomic_DNA"/>
</dbReference>
<keyword evidence="5" id="KW-0813">Transport</keyword>
<dbReference type="GO" id="GO:0031409">
    <property type="term" value="F:pigment binding"/>
    <property type="evidence" value="ECO:0007669"/>
    <property type="project" value="InterPro"/>
</dbReference>
<comment type="caution">
    <text evidence="15">The sequence shown here is derived from an EMBL/GenBank/DDBJ whole genome shotgun (WGS) entry which is preliminary data.</text>
</comment>
<dbReference type="SUPFAM" id="SSF50814">
    <property type="entry name" value="Lipocalins"/>
    <property type="match status" value="1"/>
</dbReference>
<dbReference type="Gene3D" id="2.40.128.20">
    <property type="match status" value="1"/>
</dbReference>
<evidence type="ECO:0000256" key="2">
    <source>
        <dbReference type="ARBA" id="ARBA00006119"/>
    </source>
</evidence>
<dbReference type="Proteomes" id="UP000192578">
    <property type="component" value="Unassembled WGS sequence"/>
</dbReference>
<dbReference type="PRINTS" id="PR01273">
    <property type="entry name" value="INVTBRTCOLOR"/>
</dbReference>
<dbReference type="InterPro" id="IPR003057">
    <property type="entry name" value="Invtbrt_color"/>
</dbReference>
<evidence type="ECO:0000256" key="6">
    <source>
        <dbReference type="ARBA" id="ARBA00022525"/>
    </source>
</evidence>
<dbReference type="InterPro" id="IPR022272">
    <property type="entry name" value="Lipocalin_CS"/>
</dbReference>
<comment type="similarity">
    <text evidence="2">Belongs to the Secretory-abundant heat soluble protein (SAHS) family.</text>
</comment>
<gene>
    <name evidence="15" type="ORF">BV898_13900</name>
</gene>
<keyword evidence="8" id="KW-0346">Stress response</keyword>
<keyword evidence="9" id="KW-0446">Lipid-binding</keyword>
<evidence type="ECO:0000256" key="3">
    <source>
        <dbReference type="ARBA" id="ARBA00006889"/>
    </source>
</evidence>
<evidence type="ECO:0000256" key="9">
    <source>
        <dbReference type="ARBA" id="ARBA00023121"/>
    </source>
</evidence>
<comment type="subcellular location">
    <subcellularLocation>
        <location evidence="1">Secreted</location>
    </subcellularLocation>
</comment>
<dbReference type="OrthoDB" id="10048091at2759"/>
<protein>
    <recommendedName>
        <fullName evidence="4">Apolipoprotein D</fullName>
    </recommendedName>
</protein>
<feature type="signal peptide" evidence="13">
    <location>
        <begin position="1"/>
        <end position="20"/>
    </location>
</feature>
<dbReference type="GO" id="GO:0006629">
    <property type="term" value="P:lipid metabolic process"/>
    <property type="evidence" value="ECO:0007669"/>
    <property type="project" value="TreeGrafter"/>
</dbReference>
<dbReference type="GO" id="GO:0005576">
    <property type="term" value="C:extracellular region"/>
    <property type="evidence" value="ECO:0007669"/>
    <property type="project" value="UniProtKB-SubCell"/>
</dbReference>
<organism evidence="15 16">
    <name type="scientific">Hypsibius exemplaris</name>
    <name type="common">Freshwater tardigrade</name>
    <dbReference type="NCBI Taxonomy" id="2072580"/>
    <lineage>
        <taxon>Eukaryota</taxon>
        <taxon>Metazoa</taxon>
        <taxon>Ecdysozoa</taxon>
        <taxon>Tardigrada</taxon>
        <taxon>Eutardigrada</taxon>
        <taxon>Parachela</taxon>
        <taxon>Hypsibioidea</taxon>
        <taxon>Hypsibiidae</taxon>
        <taxon>Hypsibius</taxon>
    </lineage>
</organism>
<evidence type="ECO:0000256" key="11">
    <source>
        <dbReference type="ARBA" id="ARBA00023180"/>
    </source>
</evidence>
<feature type="chain" id="PRO_5013434096" description="Apolipoprotein D" evidence="13">
    <location>
        <begin position="21"/>
        <end position="193"/>
    </location>
</feature>
<dbReference type="CDD" id="cd19437">
    <property type="entry name" value="lipocalin_apoD-like"/>
    <property type="match status" value="1"/>
</dbReference>
<dbReference type="GO" id="GO:0008289">
    <property type="term" value="F:lipid binding"/>
    <property type="evidence" value="ECO:0007669"/>
    <property type="project" value="UniProtKB-KW"/>
</dbReference>
<evidence type="ECO:0000259" key="14">
    <source>
        <dbReference type="Pfam" id="PF08212"/>
    </source>
</evidence>
<dbReference type="InterPro" id="IPR022271">
    <property type="entry name" value="Lipocalin_ApoD"/>
</dbReference>
<evidence type="ECO:0000313" key="15">
    <source>
        <dbReference type="EMBL" id="OQV11848.1"/>
    </source>
</evidence>
<dbReference type="GO" id="GO:0000302">
    <property type="term" value="P:response to reactive oxygen species"/>
    <property type="evidence" value="ECO:0007669"/>
    <property type="project" value="TreeGrafter"/>
</dbReference>
<dbReference type="AlphaFoldDB" id="A0A1W0W9K6"/>
<keyword evidence="6" id="KW-0964">Secreted</keyword>
<evidence type="ECO:0000256" key="1">
    <source>
        <dbReference type="ARBA" id="ARBA00004613"/>
    </source>
</evidence>
<accession>A0A1W0W9K6</accession>
<dbReference type="PROSITE" id="PS00213">
    <property type="entry name" value="LIPOCALIN"/>
    <property type="match status" value="1"/>
</dbReference>
<comment type="function">
    <text evidence="12">Secreted heat soluble protein acting as a molecular shield in water-deficient condition. Tardigrade-specific intrinsically disordered proteins (TDPs) are essential for desiccation tolerance by forming non-crystalline amorphous solids upon desiccation, and this vitrified state mirrors their protective capabilities.</text>
</comment>
<evidence type="ECO:0000256" key="12">
    <source>
        <dbReference type="ARBA" id="ARBA00045493"/>
    </source>
</evidence>
<dbReference type="PANTHER" id="PTHR10612:SF34">
    <property type="entry name" value="APOLIPOPROTEIN D"/>
    <property type="match status" value="1"/>
</dbReference>
<keyword evidence="10" id="KW-1015">Disulfide bond</keyword>
<evidence type="ECO:0000256" key="10">
    <source>
        <dbReference type="ARBA" id="ARBA00023157"/>
    </source>
</evidence>
<keyword evidence="7 13" id="KW-0732">Signal</keyword>
<proteinExistence type="inferred from homology"/>
<dbReference type="PANTHER" id="PTHR10612">
    <property type="entry name" value="APOLIPOPROTEIN D"/>
    <property type="match status" value="1"/>
</dbReference>
<dbReference type="FunFam" id="2.40.128.20:FF:000003">
    <property type="entry name" value="Apolipoprotein D"/>
    <property type="match status" value="1"/>
</dbReference>
<evidence type="ECO:0000256" key="7">
    <source>
        <dbReference type="ARBA" id="ARBA00022729"/>
    </source>
</evidence>
<dbReference type="InterPro" id="IPR012674">
    <property type="entry name" value="Calycin"/>
</dbReference>
<evidence type="ECO:0000256" key="4">
    <source>
        <dbReference type="ARBA" id="ARBA00019890"/>
    </source>
</evidence>
<dbReference type="GO" id="GO:0005737">
    <property type="term" value="C:cytoplasm"/>
    <property type="evidence" value="ECO:0007669"/>
    <property type="project" value="TreeGrafter"/>
</dbReference>
<feature type="domain" description="Lipocalin/cytosolic fatty-acid binding" evidence="14">
    <location>
        <begin position="39"/>
        <end position="186"/>
    </location>
</feature>
<evidence type="ECO:0000256" key="5">
    <source>
        <dbReference type="ARBA" id="ARBA00022448"/>
    </source>
</evidence>
<evidence type="ECO:0000313" key="16">
    <source>
        <dbReference type="Proteomes" id="UP000192578"/>
    </source>
</evidence>
<comment type="similarity">
    <text evidence="3 13">Belongs to the calycin superfamily. Lipocalin family.</text>
</comment>
<name>A0A1W0W9K6_HYPEX</name>
<dbReference type="Pfam" id="PF08212">
    <property type="entry name" value="Lipocalin_2"/>
    <property type="match status" value="1"/>
</dbReference>
<reference evidence="16" key="1">
    <citation type="submission" date="2017-01" db="EMBL/GenBank/DDBJ databases">
        <title>Comparative genomics of anhydrobiosis in the tardigrade Hypsibius dujardini.</title>
        <authorList>
            <person name="Yoshida Y."/>
            <person name="Koutsovoulos G."/>
            <person name="Laetsch D."/>
            <person name="Stevens L."/>
            <person name="Kumar S."/>
            <person name="Horikawa D."/>
            <person name="Ishino K."/>
            <person name="Komine S."/>
            <person name="Tomita M."/>
            <person name="Blaxter M."/>
            <person name="Arakawa K."/>
        </authorList>
    </citation>
    <scope>NUCLEOTIDE SEQUENCE [LARGE SCALE GENOMIC DNA]</scope>
    <source>
        <strain evidence="16">Z151</strain>
    </source>
</reference>
<dbReference type="InterPro" id="IPR000566">
    <property type="entry name" value="Lipocln_cytosolic_FA-bd_dom"/>
</dbReference>
<evidence type="ECO:0000256" key="13">
    <source>
        <dbReference type="PIRNR" id="PIRNR036893"/>
    </source>
</evidence>
<evidence type="ECO:0000256" key="8">
    <source>
        <dbReference type="ARBA" id="ARBA00023016"/>
    </source>
</evidence>
<sequence>MENLGRIFILLAVCLGLGNAQTMGPGKCPTGQTFKANFEAEKYVGNWFEIQSYPSVFQAQLKCTQAVYTAQSFGIIGVRNSGTSLVDNTVVEITGVAYIPDPVAEPAKLVVIFPPMNTKGGYWVMDTDYTNYSVVYSCTNISENLKIEFAWVLSRTTTLSDATNQTVQEVLQRNSIDPSRFRKTSQEGCVNHP</sequence>
<keyword evidence="11" id="KW-0325">Glycoprotein</keyword>